<dbReference type="OrthoDB" id="5273647at2759"/>
<evidence type="ECO:0000259" key="8">
    <source>
        <dbReference type="Pfam" id="PF20684"/>
    </source>
</evidence>
<name>A0A9P9JMF6_FUSSL</name>
<reference evidence="9" key="1">
    <citation type="journal article" date="2021" name="Nat. Commun.">
        <title>Genetic determinants of endophytism in the Arabidopsis root mycobiome.</title>
        <authorList>
            <person name="Mesny F."/>
            <person name="Miyauchi S."/>
            <person name="Thiergart T."/>
            <person name="Pickel B."/>
            <person name="Atanasova L."/>
            <person name="Karlsson M."/>
            <person name="Huettel B."/>
            <person name="Barry K.W."/>
            <person name="Haridas S."/>
            <person name="Chen C."/>
            <person name="Bauer D."/>
            <person name="Andreopoulos W."/>
            <person name="Pangilinan J."/>
            <person name="LaButti K."/>
            <person name="Riley R."/>
            <person name="Lipzen A."/>
            <person name="Clum A."/>
            <person name="Drula E."/>
            <person name="Henrissat B."/>
            <person name="Kohler A."/>
            <person name="Grigoriev I.V."/>
            <person name="Martin F.M."/>
            <person name="Hacquard S."/>
        </authorList>
    </citation>
    <scope>NUCLEOTIDE SEQUENCE</scope>
    <source>
        <strain evidence="9">FSSC 5 MPI-SDFR-AT-0091</strain>
    </source>
</reference>
<dbReference type="EMBL" id="JAGTJS010000037">
    <property type="protein sequence ID" value="KAH7230382.1"/>
    <property type="molecule type" value="Genomic_DNA"/>
</dbReference>
<keyword evidence="3 7" id="KW-1133">Transmembrane helix</keyword>
<feature type="transmembrane region" description="Helical" evidence="7">
    <location>
        <begin position="130"/>
        <end position="153"/>
    </location>
</feature>
<evidence type="ECO:0000313" key="10">
    <source>
        <dbReference type="Proteomes" id="UP000736672"/>
    </source>
</evidence>
<dbReference type="InterPro" id="IPR049326">
    <property type="entry name" value="Rhodopsin_dom_fungi"/>
</dbReference>
<dbReference type="InterPro" id="IPR052337">
    <property type="entry name" value="SAT4-like"/>
</dbReference>
<proteinExistence type="inferred from homology"/>
<feature type="transmembrane region" description="Helical" evidence="7">
    <location>
        <begin position="45"/>
        <end position="70"/>
    </location>
</feature>
<evidence type="ECO:0000256" key="7">
    <source>
        <dbReference type="SAM" id="Phobius"/>
    </source>
</evidence>
<feature type="transmembrane region" description="Helical" evidence="7">
    <location>
        <begin position="90"/>
        <end position="109"/>
    </location>
</feature>
<feature type="transmembrane region" description="Helical" evidence="7">
    <location>
        <begin position="249"/>
        <end position="269"/>
    </location>
</feature>
<dbReference type="GO" id="GO:0016020">
    <property type="term" value="C:membrane"/>
    <property type="evidence" value="ECO:0007669"/>
    <property type="project" value="UniProtKB-SubCell"/>
</dbReference>
<evidence type="ECO:0000256" key="2">
    <source>
        <dbReference type="ARBA" id="ARBA00022692"/>
    </source>
</evidence>
<gene>
    <name evidence="9" type="ORF">B0J15DRAFT_599741</name>
</gene>
<protein>
    <recommendedName>
        <fullName evidence="8">Rhodopsin domain-containing protein</fullName>
    </recommendedName>
</protein>
<feature type="transmembrane region" description="Helical" evidence="7">
    <location>
        <begin position="12"/>
        <end position="33"/>
    </location>
</feature>
<evidence type="ECO:0000313" key="9">
    <source>
        <dbReference type="EMBL" id="KAH7230382.1"/>
    </source>
</evidence>
<comment type="caution">
    <text evidence="9">The sequence shown here is derived from an EMBL/GenBank/DDBJ whole genome shotgun (WGS) entry which is preliminary data.</text>
</comment>
<keyword evidence="2 7" id="KW-0812">Transmembrane</keyword>
<comment type="similarity">
    <text evidence="5">Belongs to the SAT4 family.</text>
</comment>
<feature type="domain" description="Rhodopsin" evidence="8">
    <location>
        <begin position="27"/>
        <end position="275"/>
    </location>
</feature>
<dbReference type="PANTHER" id="PTHR33048">
    <property type="entry name" value="PTH11-LIKE INTEGRAL MEMBRANE PROTEIN (AFU_ORTHOLOGUE AFUA_5G11245)"/>
    <property type="match status" value="1"/>
</dbReference>
<dbReference type="PANTHER" id="PTHR33048:SF92">
    <property type="entry name" value="INTEGRAL MEMBRANE PROTEIN"/>
    <property type="match status" value="1"/>
</dbReference>
<dbReference type="Proteomes" id="UP000736672">
    <property type="component" value="Unassembled WGS sequence"/>
</dbReference>
<keyword evidence="4 7" id="KW-0472">Membrane</keyword>
<evidence type="ECO:0000256" key="1">
    <source>
        <dbReference type="ARBA" id="ARBA00004141"/>
    </source>
</evidence>
<organism evidence="9 10">
    <name type="scientific">Fusarium solani</name>
    <name type="common">Filamentous fungus</name>
    <dbReference type="NCBI Taxonomy" id="169388"/>
    <lineage>
        <taxon>Eukaryota</taxon>
        <taxon>Fungi</taxon>
        <taxon>Dikarya</taxon>
        <taxon>Ascomycota</taxon>
        <taxon>Pezizomycotina</taxon>
        <taxon>Sordariomycetes</taxon>
        <taxon>Hypocreomycetidae</taxon>
        <taxon>Hypocreales</taxon>
        <taxon>Nectriaceae</taxon>
        <taxon>Fusarium</taxon>
        <taxon>Fusarium solani species complex</taxon>
    </lineage>
</organism>
<dbReference type="Pfam" id="PF20684">
    <property type="entry name" value="Fung_rhodopsin"/>
    <property type="match status" value="1"/>
</dbReference>
<evidence type="ECO:0000256" key="3">
    <source>
        <dbReference type="ARBA" id="ARBA00022989"/>
    </source>
</evidence>
<comment type="subcellular location">
    <subcellularLocation>
        <location evidence="1">Membrane</location>
        <topology evidence="1">Multi-pass membrane protein</topology>
    </subcellularLocation>
</comment>
<accession>A0A9P9JMF6</accession>
<evidence type="ECO:0000256" key="4">
    <source>
        <dbReference type="ARBA" id="ARBA00023136"/>
    </source>
</evidence>
<evidence type="ECO:0000256" key="6">
    <source>
        <dbReference type="SAM" id="MobiDB-lite"/>
    </source>
</evidence>
<feature type="compositionally biased region" description="Polar residues" evidence="6">
    <location>
        <begin position="322"/>
        <end position="333"/>
    </location>
</feature>
<dbReference type="AlphaFoldDB" id="A0A9P9JMF6"/>
<keyword evidence="10" id="KW-1185">Reference proteome</keyword>
<feature type="region of interest" description="Disordered" evidence="6">
    <location>
        <begin position="320"/>
        <end position="341"/>
    </location>
</feature>
<feature type="transmembrane region" description="Helical" evidence="7">
    <location>
        <begin position="181"/>
        <end position="201"/>
    </location>
</feature>
<sequence length="367" mass="41329">MVLGPSSTTLLATIYVLIAIAAFVIAARVYLRLKIQKRKLLMSDLLMIAAWFAAFTAASFDIILDAKGVLRPEIDYFLTNYRGGIESHEYLLKIMWAGTIPYFTTFYLCKASLLSCYLQLFPRFMKKRRTLLWVTIGYCILSYVATILLQLFLCFPIERNWSITKPEIMCEPTSTKTVFRITWALHFSGNIVLFVIPFLILHKLQTSMWIKISICSVFLLGLVDTAFSLTRFLAIDMSNSGDFRSITLIELWSALDAYIGLVVACLPSLRPYFRRNFGASSDYSYGKSTRPVRPAPARRPGQNGFQEIEDGLYIGASGTGVQGTSHSANSPNLTADDAWNDDKKSQRSDIELVPIDLRQPTKALTLV</sequence>
<feature type="transmembrane region" description="Helical" evidence="7">
    <location>
        <begin position="208"/>
        <end position="229"/>
    </location>
</feature>
<evidence type="ECO:0000256" key="5">
    <source>
        <dbReference type="ARBA" id="ARBA00038359"/>
    </source>
</evidence>